<reference evidence="1" key="2">
    <citation type="journal article" date="2015" name="Fish Shellfish Immunol.">
        <title>Early steps in the European eel (Anguilla anguilla)-Vibrio vulnificus interaction in the gills: Role of the RtxA13 toxin.</title>
        <authorList>
            <person name="Callol A."/>
            <person name="Pajuelo D."/>
            <person name="Ebbesson L."/>
            <person name="Teles M."/>
            <person name="MacKenzie S."/>
            <person name="Amaro C."/>
        </authorList>
    </citation>
    <scope>NUCLEOTIDE SEQUENCE</scope>
</reference>
<evidence type="ECO:0000313" key="1">
    <source>
        <dbReference type="EMBL" id="JAH57979.1"/>
    </source>
</evidence>
<sequence>MACLIYKYHNPLY</sequence>
<reference evidence="1" key="1">
    <citation type="submission" date="2014-11" db="EMBL/GenBank/DDBJ databases">
        <authorList>
            <person name="Amaro Gonzalez C."/>
        </authorList>
    </citation>
    <scope>NUCLEOTIDE SEQUENCE</scope>
</reference>
<protein>
    <submittedName>
        <fullName evidence="1">Uncharacterized protein</fullName>
    </submittedName>
</protein>
<accession>A0A0E9TWC4</accession>
<name>A0A0E9TWC4_ANGAN</name>
<organism evidence="1">
    <name type="scientific">Anguilla anguilla</name>
    <name type="common">European freshwater eel</name>
    <name type="synonym">Muraena anguilla</name>
    <dbReference type="NCBI Taxonomy" id="7936"/>
    <lineage>
        <taxon>Eukaryota</taxon>
        <taxon>Metazoa</taxon>
        <taxon>Chordata</taxon>
        <taxon>Craniata</taxon>
        <taxon>Vertebrata</taxon>
        <taxon>Euteleostomi</taxon>
        <taxon>Actinopterygii</taxon>
        <taxon>Neopterygii</taxon>
        <taxon>Teleostei</taxon>
        <taxon>Anguilliformes</taxon>
        <taxon>Anguillidae</taxon>
        <taxon>Anguilla</taxon>
    </lineage>
</organism>
<dbReference type="EMBL" id="GBXM01050598">
    <property type="protein sequence ID" value="JAH57979.1"/>
    <property type="molecule type" value="Transcribed_RNA"/>
</dbReference>
<proteinExistence type="predicted"/>